<gene>
    <name evidence="2" type="ORF">PF011_g2804</name>
</gene>
<reference evidence="2 3" key="1">
    <citation type="submission" date="2018-09" db="EMBL/GenBank/DDBJ databases">
        <title>Genomic investigation of the strawberry pathogen Phytophthora fragariae indicates pathogenicity is determined by transcriptional variation in three key races.</title>
        <authorList>
            <person name="Adams T.M."/>
            <person name="Armitage A.D."/>
            <person name="Sobczyk M.K."/>
            <person name="Bates H.J."/>
            <person name="Dunwell J.M."/>
            <person name="Nellist C.F."/>
            <person name="Harrison R.J."/>
        </authorList>
    </citation>
    <scope>NUCLEOTIDE SEQUENCE [LARGE SCALE GENOMIC DNA]</scope>
    <source>
        <strain evidence="2 3">SCRP245</strain>
    </source>
</reference>
<evidence type="ECO:0000256" key="1">
    <source>
        <dbReference type="SAM" id="MobiDB-lite"/>
    </source>
</evidence>
<evidence type="ECO:0000313" key="2">
    <source>
        <dbReference type="EMBL" id="KAE9025943.1"/>
    </source>
</evidence>
<dbReference type="AlphaFoldDB" id="A0A6A3MCM0"/>
<dbReference type="Proteomes" id="UP000460718">
    <property type="component" value="Unassembled WGS sequence"/>
</dbReference>
<name>A0A6A3MCM0_9STRA</name>
<dbReference type="PANTHER" id="PTHR40866">
    <property type="entry name" value="BED-TYPE DOMAIN-CONTAINING PROTEIN"/>
    <property type="match status" value="1"/>
</dbReference>
<dbReference type="PANTHER" id="PTHR40866:SF1">
    <property type="entry name" value="BED-TYPE DOMAIN-CONTAINING PROTEIN"/>
    <property type="match status" value="1"/>
</dbReference>
<proteinExistence type="predicted"/>
<evidence type="ECO:0000313" key="3">
    <source>
        <dbReference type="Proteomes" id="UP000460718"/>
    </source>
</evidence>
<sequence length="258" mass="29170">MHLRTNHPTYLEDASQAAKDRNAETRTIFRCEKTLTKYLMRVYQFAEVTVSEELPPTIVLGLDGSTFNGRHFIAIFAVFNDLDMCHGTEVSEGPDYYDDTDCYTRRFVLLAFCPLDEEEDLGDESLFDLIADTLSHYNKHWEAVHFMLTTATFNLAVTDYLTDYGTLLAKIHALMTKLRIIKGRAIHRRVAELSPLQSSTILPSKVESSSRNAGRPSPQRSAAYAAFRLSEAAGPQPTPPSDLSTIQQTFKRRKVAKR</sequence>
<feature type="region of interest" description="Disordered" evidence="1">
    <location>
        <begin position="228"/>
        <end position="258"/>
    </location>
</feature>
<dbReference type="EMBL" id="QXFW01000086">
    <property type="protein sequence ID" value="KAE9025943.1"/>
    <property type="molecule type" value="Genomic_DNA"/>
</dbReference>
<organism evidence="2 3">
    <name type="scientific">Phytophthora fragariae</name>
    <dbReference type="NCBI Taxonomy" id="53985"/>
    <lineage>
        <taxon>Eukaryota</taxon>
        <taxon>Sar</taxon>
        <taxon>Stramenopiles</taxon>
        <taxon>Oomycota</taxon>
        <taxon>Peronosporomycetes</taxon>
        <taxon>Peronosporales</taxon>
        <taxon>Peronosporaceae</taxon>
        <taxon>Phytophthora</taxon>
    </lineage>
</organism>
<accession>A0A6A3MCM0</accession>
<comment type="caution">
    <text evidence="2">The sequence shown here is derived from an EMBL/GenBank/DDBJ whole genome shotgun (WGS) entry which is preliminary data.</text>
</comment>
<protein>
    <submittedName>
        <fullName evidence="2">Uncharacterized protein</fullName>
    </submittedName>
</protein>